<proteinExistence type="predicted"/>
<evidence type="ECO:0000313" key="8">
    <source>
        <dbReference type="EMBL" id="SVB84848.1"/>
    </source>
</evidence>
<organism evidence="8">
    <name type="scientific">marine metagenome</name>
    <dbReference type="NCBI Taxonomy" id="408172"/>
    <lineage>
        <taxon>unclassified sequences</taxon>
        <taxon>metagenomes</taxon>
        <taxon>ecological metagenomes</taxon>
    </lineage>
</organism>
<dbReference type="SMART" id="SM00387">
    <property type="entry name" value="HATPase_c"/>
    <property type="match status" value="1"/>
</dbReference>
<dbReference type="GO" id="GO:0005524">
    <property type="term" value="F:ATP binding"/>
    <property type="evidence" value="ECO:0007669"/>
    <property type="project" value="UniProtKB-KW"/>
</dbReference>
<keyword evidence="3" id="KW-0547">Nucleotide-binding</keyword>
<dbReference type="InterPro" id="IPR003594">
    <property type="entry name" value="HATPase_dom"/>
</dbReference>
<dbReference type="InterPro" id="IPR004358">
    <property type="entry name" value="Sig_transdc_His_kin-like_C"/>
</dbReference>
<evidence type="ECO:0000256" key="1">
    <source>
        <dbReference type="ARBA" id="ARBA00022553"/>
    </source>
</evidence>
<dbReference type="PRINTS" id="PR00344">
    <property type="entry name" value="BCTRLSENSOR"/>
</dbReference>
<accession>A0A382HBY4</accession>
<dbReference type="CDD" id="cd00075">
    <property type="entry name" value="HATPase"/>
    <property type="match status" value="1"/>
</dbReference>
<evidence type="ECO:0000256" key="4">
    <source>
        <dbReference type="ARBA" id="ARBA00022777"/>
    </source>
</evidence>
<dbReference type="GO" id="GO:0000160">
    <property type="term" value="P:phosphorelay signal transduction system"/>
    <property type="evidence" value="ECO:0007669"/>
    <property type="project" value="UniProtKB-KW"/>
</dbReference>
<dbReference type="EMBL" id="UINC01060392">
    <property type="protein sequence ID" value="SVB84848.1"/>
    <property type="molecule type" value="Genomic_DNA"/>
</dbReference>
<evidence type="ECO:0000256" key="3">
    <source>
        <dbReference type="ARBA" id="ARBA00022741"/>
    </source>
</evidence>
<evidence type="ECO:0000259" key="7">
    <source>
        <dbReference type="PROSITE" id="PS50109"/>
    </source>
</evidence>
<name>A0A382HBY4_9ZZZZ</name>
<feature type="non-terminal residue" evidence="8">
    <location>
        <position position="1"/>
    </location>
</feature>
<dbReference type="Pfam" id="PF02518">
    <property type="entry name" value="HATPase_c"/>
    <property type="match status" value="1"/>
</dbReference>
<evidence type="ECO:0000256" key="5">
    <source>
        <dbReference type="ARBA" id="ARBA00022840"/>
    </source>
</evidence>
<gene>
    <name evidence="8" type="ORF">METZ01_LOCUS237702</name>
</gene>
<keyword evidence="5" id="KW-0067">ATP-binding</keyword>
<dbReference type="InterPro" id="IPR036890">
    <property type="entry name" value="HATPase_C_sf"/>
</dbReference>
<dbReference type="PANTHER" id="PTHR43065:SF10">
    <property type="entry name" value="PEROXIDE STRESS-ACTIVATED HISTIDINE KINASE MAK3"/>
    <property type="match status" value="1"/>
</dbReference>
<dbReference type="InterPro" id="IPR005467">
    <property type="entry name" value="His_kinase_dom"/>
</dbReference>
<reference evidence="8" key="1">
    <citation type="submission" date="2018-05" db="EMBL/GenBank/DDBJ databases">
        <authorList>
            <person name="Lanie J.A."/>
            <person name="Ng W.-L."/>
            <person name="Kazmierczak K.M."/>
            <person name="Andrzejewski T.M."/>
            <person name="Davidsen T.M."/>
            <person name="Wayne K.J."/>
            <person name="Tettelin H."/>
            <person name="Glass J.I."/>
            <person name="Rusch D."/>
            <person name="Podicherti R."/>
            <person name="Tsui H.-C.T."/>
            <person name="Winkler M.E."/>
        </authorList>
    </citation>
    <scope>NUCLEOTIDE SEQUENCE</scope>
</reference>
<keyword evidence="4" id="KW-0418">Kinase</keyword>
<keyword evidence="6" id="KW-0902">Two-component regulatory system</keyword>
<dbReference type="GO" id="GO:0016301">
    <property type="term" value="F:kinase activity"/>
    <property type="evidence" value="ECO:0007669"/>
    <property type="project" value="UniProtKB-KW"/>
</dbReference>
<dbReference type="AlphaFoldDB" id="A0A382HBY4"/>
<keyword evidence="1" id="KW-0597">Phosphoprotein</keyword>
<dbReference type="Gene3D" id="3.30.565.10">
    <property type="entry name" value="Histidine kinase-like ATPase, C-terminal domain"/>
    <property type="match status" value="1"/>
</dbReference>
<dbReference type="PROSITE" id="PS50109">
    <property type="entry name" value="HIS_KIN"/>
    <property type="match status" value="1"/>
</dbReference>
<evidence type="ECO:0000256" key="6">
    <source>
        <dbReference type="ARBA" id="ARBA00023012"/>
    </source>
</evidence>
<dbReference type="SUPFAM" id="SSF55874">
    <property type="entry name" value="ATPase domain of HSP90 chaperone/DNA topoisomerase II/histidine kinase"/>
    <property type="match status" value="1"/>
</dbReference>
<protein>
    <recommendedName>
        <fullName evidence="7">Histidine kinase domain-containing protein</fullName>
    </recommendedName>
</protein>
<sequence length="98" mass="10442">ILINAFQAVGKQGQVCLAAHADDGDILINISDNGPGIPSEDLERVFEFYYTTKDEGTGLGLSIAQRIVHQHGGTLLVESGEGEGTQISIRLPGIQPRL</sequence>
<keyword evidence="2" id="KW-0808">Transferase</keyword>
<dbReference type="PANTHER" id="PTHR43065">
    <property type="entry name" value="SENSOR HISTIDINE KINASE"/>
    <property type="match status" value="1"/>
</dbReference>
<evidence type="ECO:0000256" key="2">
    <source>
        <dbReference type="ARBA" id="ARBA00022679"/>
    </source>
</evidence>
<feature type="domain" description="Histidine kinase" evidence="7">
    <location>
        <begin position="1"/>
        <end position="95"/>
    </location>
</feature>